<protein>
    <recommendedName>
        <fullName evidence="4 7">Phosphate-binding protein PstS</fullName>
    </recommendedName>
</protein>
<comment type="subunit">
    <text evidence="3 7">The complex is composed of two ATP-binding proteins (PstB), two transmembrane proteins (PstC and PstA) and a solute-binding protein (PstS).</text>
</comment>
<gene>
    <name evidence="9" type="ORF">FHS82_003417</name>
</gene>
<evidence type="ECO:0000313" key="10">
    <source>
        <dbReference type="Proteomes" id="UP001429580"/>
    </source>
</evidence>
<dbReference type="Proteomes" id="UP001429580">
    <property type="component" value="Unassembled WGS sequence"/>
</dbReference>
<keyword evidence="5 7" id="KW-0813">Transport</keyword>
<comment type="function">
    <text evidence="1 7">Part of the ABC transporter complex PstSACB involved in phosphate import.</text>
</comment>
<comment type="similarity">
    <text evidence="2 7">Belongs to the PstS family.</text>
</comment>
<reference evidence="9 10" key="1">
    <citation type="submission" date="2020-03" db="EMBL/GenBank/DDBJ databases">
        <title>Genomic Encyclopedia of Type Strains, Phase IV (KMG-IV): sequencing the most valuable type-strain genomes for metagenomic binning, comparative biology and taxonomic classification.</title>
        <authorList>
            <person name="Goeker M."/>
        </authorList>
    </citation>
    <scope>NUCLEOTIDE SEQUENCE [LARGE SCALE GENOMIC DNA]</scope>
    <source>
        <strain evidence="9 10">DSM 103870</strain>
    </source>
</reference>
<evidence type="ECO:0000313" key="9">
    <source>
        <dbReference type="EMBL" id="NIJ59559.1"/>
    </source>
</evidence>
<evidence type="ECO:0000256" key="5">
    <source>
        <dbReference type="ARBA" id="ARBA00022448"/>
    </source>
</evidence>
<dbReference type="EMBL" id="JAASQI010000009">
    <property type="protein sequence ID" value="NIJ59559.1"/>
    <property type="molecule type" value="Genomic_DNA"/>
</dbReference>
<dbReference type="Pfam" id="PF12849">
    <property type="entry name" value="PBP_like_2"/>
    <property type="match status" value="1"/>
</dbReference>
<dbReference type="RefSeq" id="WP_166955049.1">
    <property type="nucleotide sequence ID" value="NZ_JAASQI010000009.1"/>
</dbReference>
<evidence type="ECO:0000256" key="3">
    <source>
        <dbReference type="ARBA" id="ARBA00011529"/>
    </source>
</evidence>
<evidence type="ECO:0000256" key="2">
    <source>
        <dbReference type="ARBA" id="ARBA00008725"/>
    </source>
</evidence>
<feature type="domain" description="PBP" evidence="8">
    <location>
        <begin position="25"/>
        <end position="308"/>
    </location>
</feature>
<sequence>MERAGLDRTLPLAALAMFVCLAEGAKAVELNGAGATFPANLYKEWIETFNRANADITVTYDAVGSGEGIRRFTQGTVAFGATERPMSEKEVASVAEGVLHVPTTAGMVVLAYNIPGFTGDLRLSRQALVGVLSGQITRWDDPLIRAANPDANLPERNIALVARRDSSGTTFSLTNHLAKVSDTWKEVGTSIAWPANAQIVSGSEAVAGRIAIAEYSIGYVEYSFAARLNLRSALVENKAGQFIRADGSSGAAALASALDAMPEDGRQLIPDPAGDAVYPIVSYSWVLLRKANKDQQVAAGLKRFVGWGLTDGQSFADKLGYIPLPAPVVTRAQAILGTLN</sequence>
<dbReference type="SUPFAM" id="SSF53850">
    <property type="entry name" value="Periplasmic binding protein-like II"/>
    <property type="match status" value="1"/>
</dbReference>
<evidence type="ECO:0000256" key="6">
    <source>
        <dbReference type="ARBA" id="ARBA00022592"/>
    </source>
</evidence>
<dbReference type="PANTHER" id="PTHR42996">
    <property type="entry name" value="PHOSPHATE-BINDING PROTEIN PSTS"/>
    <property type="match status" value="1"/>
</dbReference>
<proteinExistence type="inferred from homology"/>
<dbReference type="NCBIfam" id="TIGR00975">
    <property type="entry name" value="3a0107s03"/>
    <property type="match status" value="1"/>
</dbReference>
<name>A0ABX0V628_9HYPH</name>
<evidence type="ECO:0000256" key="4">
    <source>
        <dbReference type="ARBA" id="ARBA00021889"/>
    </source>
</evidence>
<dbReference type="CDD" id="cd13565">
    <property type="entry name" value="PBP2_PstS"/>
    <property type="match status" value="1"/>
</dbReference>
<dbReference type="InterPro" id="IPR050962">
    <property type="entry name" value="Phosphate-bind_PstS"/>
</dbReference>
<evidence type="ECO:0000259" key="8">
    <source>
        <dbReference type="Pfam" id="PF12849"/>
    </source>
</evidence>
<dbReference type="InterPro" id="IPR024370">
    <property type="entry name" value="PBP_domain"/>
</dbReference>
<keyword evidence="6 7" id="KW-0592">Phosphate transport</keyword>
<dbReference type="Gene3D" id="3.40.190.10">
    <property type="entry name" value="Periplasmic binding protein-like II"/>
    <property type="match status" value="2"/>
</dbReference>
<evidence type="ECO:0000256" key="1">
    <source>
        <dbReference type="ARBA" id="ARBA00002841"/>
    </source>
</evidence>
<evidence type="ECO:0000256" key="7">
    <source>
        <dbReference type="PIRNR" id="PIRNR002756"/>
    </source>
</evidence>
<dbReference type="PIRSF" id="PIRSF002756">
    <property type="entry name" value="PstS"/>
    <property type="match status" value="1"/>
</dbReference>
<dbReference type="PANTHER" id="PTHR42996:SF1">
    <property type="entry name" value="PHOSPHATE-BINDING PROTEIN PSTS"/>
    <property type="match status" value="1"/>
</dbReference>
<dbReference type="InterPro" id="IPR005673">
    <property type="entry name" value="ABC_phos-bd_PstS"/>
</dbReference>
<keyword evidence="10" id="KW-1185">Reference proteome</keyword>
<accession>A0ABX0V628</accession>
<comment type="caution">
    <text evidence="9">The sequence shown here is derived from an EMBL/GenBank/DDBJ whole genome shotgun (WGS) entry which is preliminary data.</text>
</comment>
<organism evidence="9 10">
    <name type="scientific">Pseudochelatococcus lubricantis</name>
    <dbReference type="NCBI Taxonomy" id="1538102"/>
    <lineage>
        <taxon>Bacteria</taxon>
        <taxon>Pseudomonadati</taxon>
        <taxon>Pseudomonadota</taxon>
        <taxon>Alphaproteobacteria</taxon>
        <taxon>Hyphomicrobiales</taxon>
        <taxon>Chelatococcaceae</taxon>
        <taxon>Pseudochelatococcus</taxon>
    </lineage>
</organism>